<dbReference type="PROSITE" id="PS50889">
    <property type="entry name" value="S4"/>
    <property type="match status" value="1"/>
</dbReference>
<gene>
    <name evidence="1" type="ORF">DN745_00055</name>
</gene>
<reference evidence="1 2" key="1">
    <citation type="submission" date="2018-06" db="EMBL/GenBank/DDBJ databases">
        <title>Lujinxingia sediminis gen. nov. sp. nov., a new facultative anaerobic member of the class Deltaproteobacteria, and proposal of Lujinxingaceae fam. nov.</title>
        <authorList>
            <person name="Guo L.-Y."/>
            <person name="Li C.-M."/>
            <person name="Wang S."/>
            <person name="Du Z.-J."/>
        </authorList>
    </citation>
    <scope>NUCLEOTIDE SEQUENCE [LARGE SCALE GENOMIC DNA]</scope>
    <source>
        <strain evidence="1 2">FA350</strain>
    </source>
</reference>
<keyword evidence="2" id="KW-1185">Reference proteome</keyword>
<dbReference type="InterPro" id="IPR000160">
    <property type="entry name" value="GGDEF_dom"/>
</dbReference>
<protein>
    <submittedName>
        <fullName evidence="1">GGDEF domain-containing protein</fullName>
    </submittedName>
</protein>
<dbReference type="GO" id="GO:0052621">
    <property type="term" value="F:diguanylate cyclase activity"/>
    <property type="evidence" value="ECO:0007669"/>
    <property type="project" value="TreeGrafter"/>
</dbReference>
<dbReference type="KEGG" id="bsed:DN745_00055"/>
<dbReference type="InterPro" id="IPR008984">
    <property type="entry name" value="SMAD_FHA_dom_sf"/>
</dbReference>
<dbReference type="AlphaFoldDB" id="A0A2Z4FFX4"/>
<dbReference type="Gene3D" id="2.60.200.20">
    <property type="match status" value="1"/>
</dbReference>
<dbReference type="GO" id="GO:0043709">
    <property type="term" value="P:cell adhesion involved in single-species biofilm formation"/>
    <property type="evidence" value="ECO:0007669"/>
    <property type="project" value="TreeGrafter"/>
</dbReference>
<accession>A0A2Z4FFX4</accession>
<dbReference type="GO" id="GO:0005886">
    <property type="term" value="C:plasma membrane"/>
    <property type="evidence" value="ECO:0007669"/>
    <property type="project" value="TreeGrafter"/>
</dbReference>
<dbReference type="GO" id="GO:1902201">
    <property type="term" value="P:negative regulation of bacterial-type flagellum-dependent cell motility"/>
    <property type="evidence" value="ECO:0007669"/>
    <property type="project" value="TreeGrafter"/>
</dbReference>
<dbReference type="SMART" id="SM00267">
    <property type="entry name" value="GGDEF"/>
    <property type="match status" value="1"/>
</dbReference>
<dbReference type="SMART" id="SM00240">
    <property type="entry name" value="FHA"/>
    <property type="match status" value="1"/>
</dbReference>
<dbReference type="InterPro" id="IPR043128">
    <property type="entry name" value="Rev_trsase/Diguanyl_cyclase"/>
</dbReference>
<dbReference type="FunFam" id="3.30.70.270:FF:000001">
    <property type="entry name" value="Diguanylate cyclase domain protein"/>
    <property type="match status" value="1"/>
</dbReference>
<dbReference type="InterPro" id="IPR029787">
    <property type="entry name" value="Nucleotide_cyclase"/>
</dbReference>
<name>A0A2Z4FFX4_9DELT</name>
<dbReference type="CDD" id="cd00060">
    <property type="entry name" value="FHA"/>
    <property type="match status" value="1"/>
</dbReference>
<evidence type="ECO:0000313" key="1">
    <source>
        <dbReference type="EMBL" id="AWV87810.1"/>
    </source>
</evidence>
<dbReference type="Proteomes" id="UP000249799">
    <property type="component" value="Chromosome"/>
</dbReference>
<dbReference type="NCBIfam" id="TIGR00254">
    <property type="entry name" value="GGDEF"/>
    <property type="match status" value="1"/>
</dbReference>
<dbReference type="Pfam" id="PF00990">
    <property type="entry name" value="GGDEF"/>
    <property type="match status" value="1"/>
</dbReference>
<dbReference type="SUPFAM" id="SSF49879">
    <property type="entry name" value="SMAD/FHA domain"/>
    <property type="match status" value="1"/>
</dbReference>
<dbReference type="Pfam" id="PF00498">
    <property type="entry name" value="FHA"/>
    <property type="match status" value="1"/>
</dbReference>
<dbReference type="InterPro" id="IPR000253">
    <property type="entry name" value="FHA_dom"/>
</dbReference>
<sequence>MSEDDKLKSIGEFADDITADVAYDLVEESFADQETRAACLLFLTGPMMGHYISLGEHAREVGRSDESDIIINDKGVSRRHACFYLRPNRMGDPDGFVEDLGSSNGVYVNGERIQGAHQLHQGDKITLGTETILRFTYQDEVDQAFQKRLLDAAINDGLTGMRNRAYFDQKIKAEFEYAARYGATLSVIIFDIDYFKQINDAHGHVVGDAVLARLGACMLEAVREEDFLARYGGEEFAMICRELTAEQGFKAAERLRKLVESESFRHGEVELELTVSAGVASYPEIPAQTHVELISAADEALYRAKSIGRNRTLLAAGHAREPVEAQEMGE</sequence>
<dbReference type="EMBL" id="CP030032">
    <property type="protein sequence ID" value="AWV87810.1"/>
    <property type="molecule type" value="Genomic_DNA"/>
</dbReference>
<dbReference type="RefSeq" id="WP_111331010.1">
    <property type="nucleotide sequence ID" value="NZ_CP030032.1"/>
</dbReference>
<dbReference type="PROSITE" id="PS50006">
    <property type="entry name" value="FHA_DOMAIN"/>
    <property type="match status" value="1"/>
</dbReference>
<dbReference type="PANTHER" id="PTHR45138:SF9">
    <property type="entry name" value="DIGUANYLATE CYCLASE DGCM-RELATED"/>
    <property type="match status" value="1"/>
</dbReference>
<dbReference type="InterPro" id="IPR050469">
    <property type="entry name" value="Diguanylate_Cyclase"/>
</dbReference>
<dbReference type="PANTHER" id="PTHR45138">
    <property type="entry name" value="REGULATORY COMPONENTS OF SENSORY TRANSDUCTION SYSTEM"/>
    <property type="match status" value="1"/>
</dbReference>
<proteinExistence type="predicted"/>
<dbReference type="OrthoDB" id="9759607at2"/>
<organism evidence="1 2">
    <name type="scientific">Bradymonas sediminis</name>
    <dbReference type="NCBI Taxonomy" id="1548548"/>
    <lineage>
        <taxon>Bacteria</taxon>
        <taxon>Deltaproteobacteria</taxon>
        <taxon>Bradymonadales</taxon>
        <taxon>Bradymonadaceae</taxon>
        <taxon>Bradymonas</taxon>
    </lineage>
</organism>
<evidence type="ECO:0000313" key="2">
    <source>
        <dbReference type="Proteomes" id="UP000249799"/>
    </source>
</evidence>
<dbReference type="SUPFAM" id="SSF55073">
    <property type="entry name" value="Nucleotide cyclase"/>
    <property type="match status" value="1"/>
</dbReference>
<dbReference type="Gene3D" id="3.30.70.270">
    <property type="match status" value="1"/>
</dbReference>
<dbReference type="CDD" id="cd01949">
    <property type="entry name" value="GGDEF"/>
    <property type="match status" value="1"/>
</dbReference>
<dbReference type="PROSITE" id="PS50887">
    <property type="entry name" value="GGDEF"/>
    <property type="match status" value="1"/>
</dbReference>